<feature type="transmembrane region" description="Helical" evidence="8">
    <location>
        <begin position="118"/>
        <end position="139"/>
    </location>
</feature>
<feature type="transmembrane region" description="Helical" evidence="8">
    <location>
        <begin position="386"/>
        <end position="409"/>
    </location>
</feature>
<keyword evidence="2" id="KW-1003">Cell membrane</keyword>
<evidence type="ECO:0000256" key="6">
    <source>
        <dbReference type="ARBA" id="ARBA00022989"/>
    </source>
</evidence>
<evidence type="ECO:0000256" key="1">
    <source>
        <dbReference type="ARBA" id="ARBA00004651"/>
    </source>
</evidence>
<dbReference type="RefSeq" id="WP_216839064.1">
    <property type="nucleotide sequence ID" value="NZ_JAFNJS010000008.1"/>
</dbReference>
<comment type="caution">
    <text evidence="9">The sequence shown here is derived from an EMBL/GenBank/DDBJ whole genome shotgun (WGS) entry which is preliminary data.</text>
</comment>
<dbReference type="InterPro" id="IPR050297">
    <property type="entry name" value="LipidA_mod_glycosyltrf_83"/>
</dbReference>
<dbReference type="PANTHER" id="PTHR33908">
    <property type="entry name" value="MANNOSYLTRANSFERASE YKCB-RELATED"/>
    <property type="match status" value="1"/>
</dbReference>
<feature type="transmembrane region" description="Helical" evidence="8">
    <location>
        <begin position="91"/>
        <end position="111"/>
    </location>
</feature>
<name>A0ABV7BZE2_9PROT</name>
<evidence type="ECO:0000256" key="5">
    <source>
        <dbReference type="ARBA" id="ARBA00022692"/>
    </source>
</evidence>
<feature type="transmembrane region" description="Helical" evidence="8">
    <location>
        <begin position="194"/>
        <end position="212"/>
    </location>
</feature>
<keyword evidence="5 8" id="KW-0812">Transmembrane</keyword>
<feature type="transmembrane region" description="Helical" evidence="8">
    <location>
        <begin position="447"/>
        <end position="466"/>
    </location>
</feature>
<dbReference type="EMBL" id="JBHRSB010000008">
    <property type="protein sequence ID" value="MFC3002855.1"/>
    <property type="molecule type" value="Genomic_DNA"/>
</dbReference>
<keyword evidence="10" id="KW-1185">Reference proteome</keyword>
<proteinExistence type="predicted"/>
<organism evidence="9 10">
    <name type="scientific">Falsiroseomonas tokyonensis</name>
    <dbReference type="NCBI Taxonomy" id="430521"/>
    <lineage>
        <taxon>Bacteria</taxon>
        <taxon>Pseudomonadati</taxon>
        <taxon>Pseudomonadota</taxon>
        <taxon>Alphaproteobacteria</taxon>
        <taxon>Acetobacterales</taxon>
        <taxon>Roseomonadaceae</taxon>
        <taxon>Falsiroseomonas</taxon>
    </lineage>
</organism>
<dbReference type="PANTHER" id="PTHR33908:SF11">
    <property type="entry name" value="MEMBRANE PROTEIN"/>
    <property type="match status" value="1"/>
</dbReference>
<keyword evidence="3" id="KW-0328">Glycosyltransferase</keyword>
<keyword evidence="4" id="KW-0808">Transferase</keyword>
<keyword evidence="6 8" id="KW-1133">Transmembrane helix</keyword>
<gene>
    <name evidence="9" type="ORF">ACFOD3_23345</name>
</gene>
<feature type="transmembrane region" description="Helical" evidence="8">
    <location>
        <begin position="421"/>
        <end position="441"/>
    </location>
</feature>
<feature type="transmembrane region" description="Helical" evidence="8">
    <location>
        <begin position="12"/>
        <end position="37"/>
    </location>
</feature>
<evidence type="ECO:0000256" key="7">
    <source>
        <dbReference type="ARBA" id="ARBA00023136"/>
    </source>
</evidence>
<sequence length="484" mass="50056">MRSGAAAASGGWWATGLVALLSPLPALLAFASFGLLVTPDSATYLAYAEALRAGPLPVGEALLREGPAPAALFRTPGYPALLAALQALAPAHWPALLVGLQMLALALLAVLAHRTARALGLAPGLALLAALLTATGHAVLAQISVMTDAIHTALAGGAALLLWRAGVRPGGLGPVLIAGVLLGLATLVREATAHLALAYLPAAAIAAGRGAAGFRPARALAGMALVLLPVLLAAGALLAEHQRRAGVAVLSTSRQIVMVQALLPLVARGLPVFDGDDLYDTTARETVGRLGYAGIDPLNARLFAAGMTAPEIAATASDRYARAWRRHPAEMLRAMVVRLPTKMFGVGFMPVDMVAELHRQFGEPRPWFGRPEALWQAARQGSPSAALLLLALLGSRVIGYALAAGAILAPALLAWRGDARAWPALGAWLVIGGYFGMHLPVHLEQRYLLPVVPLVAMLGCLGWVAARRAAPGEARTPSAQAERP</sequence>
<accession>A0ABV7BZE2</accession>
<comment type="subcellular location">
    <subcellularLocation>
        <location evidence="1">Cell membrane</location>
        <topology evidence="1">Multi-pass membrane protein</topology>
    </subcellularLocation>
</comment>
<reference evidence="10" key="1">
    <citation type="journal article" date="2019" name="Int. J. Syst. Evol. Microbiol.">
        <title>The Global Catalogue of Microorganisms (GCM) 10K type strain sequencing project: providing services to taxonomists for standard genome sequencing and annotation.</title>
        <authorList>
            <consortium name="The Broad Institute Genomics Platform"/>
            <consortium name="The Broad Institute Genome Sequencing Center for Infectious Disease"/>
            <person name="Wu L."/>
            <person name="Ma J."/>
        </authorList>
    </citation>
    <scope>NUCLEOTIDE SEQUENCE [LARGE SCALE GENOMIC DNA]</scope>
    <source>
        <strain evidence="10">CGMCC 1.16855</strain>
    </source>
</reference>
<evidence type="ECO:0000313" key="9">
    <source>
        <dbReference type="EMBL" id="MFC3002855.1"/>
    </source>
</evidence>
<dbReference type="Proteomes" id="UP001595420">
    <property type="component" value="Unassembled WGS sequence"/>
</dbReference>
<feature type="transmembrane region" description="Helical" evidence="8">
    <location>
        <begin position="219"/>
        <end position="239"/>
    </location>
</feature>
<evidence type="ECO:0008006" key="11">
    <source>
        <dbReference type="Google" id="ProtNLM"/>
    </source>
</evidence>
<evidence type="ECO:0000256" key="4">
    <source>
        <dbReference type="ARBA" id="ARBA00022679"/>
    </source>
</evidence>
<feature type="transmembrane region" description="Helical" evidence="8">
    <location>
        <begin position="170"/>
        <end position="188"/>
    </location>
</feature>
<evidence type="ECO:0000256" key="2">
    <source>
        <dbReference type="ARBA" id="ARBA00022475"/>
    </source>
</evidence>
<evidence type="ECO:0000313" key="10">
    <source>
        <dbReference type="Proteomes" id="UP001595420"/>
    </source>
</evidence>
<protein>
    <recommendedName>
        <fullName evidence="11">Glycosyltransferase RgtA/B/C/D-like domain-containing protein</fullName>
    </recommendedName>
</protein>
<keyword evidence="7 8" id="KW-0472">Membrane</keyword>
<evidence type="ECO:0000256" key="3">
    <source>
        <dbReference type="ARBA" id="ARBA00022676"/>
    </source>
</evidence>
<evidence type="ECO:0000256" key="8">
    <source>
        <dbReference type="SAM" id="Phobius"/>
    </source>
</evidence>